<accession>A0ABS8SD25</accession>
<name>A0ABS8SD25_DATST</name>
<organism evidence="1 2">
    <name type="scientific">Datura stramonium</name>
    <name type="common">Jimsonweed</name>
    <name type="synonym">Common thornapple</name>
    <dbReference type="NCBI Taxonomy" id="4076"/>
    <lineage>
        <taxon>Eukaryota</taxon>
        <taxon>Viridiplantae</taxon>
        <taxon>Streptophyta</taxon>
        <taxon>Embryophyta</taxon>
        <taxon>Tracheophyta</taxon>
        <taxon>Spermatophyta</taxon>
        <taxon>Magnoliopsida</taxon>
        <taxon>eudicotyledons</taxon>
        <taxon>Gunneridae</taxon>
        <taxon>Pentapetalae</taxon>
        <taxon>asterids</taxon>
        <taxon>lamiids</taxon>
        <taxon>Solanales</taxon>
        <taxon>Solanaceae</taxon>
        <taxon>Solanoideae</taxon>
        <taxon>Datureae</taxon>
        <taxon>Datura</taxon>
    </lineage>
</organism>
<evidence type="ECO:0000313" key="1">
    <source>
        <dbReference type="EMBL" id="MCD7456662.1"/>
    </source>
</evidence>
<evidence type="ECO:0000313" key="2">
    <source>
        <dbReference type="Proteomes" id="UP000823775"/>
    </source>
</evidence>
<dbReference type="Proteomes" id="UP000823775">
    <property type="component" value="Unassembled WGS sequence"/>
</dbReference>
<dbReference type="EMBL" id="JACEIK010000415">
    <property type="protein sequence ID" value="MCD7456662.1"/>
    <property type="molecule type" value="Genomic_DNA"/>
</dbReference>
<feature type="non-terminal residue" evidence="1">
    <location>
        <position position="1"/>
    </location>
</feature>
<gene>
    <name evidence="1" type="ORF">HAX54_032646</name>
</gene>
<protein>
    <submittedName>
        <fullName evidence="1">Uncharacterized protein</fullName>
    </submittedName>
</protein>
<keyword evidence="2" id="KW-1185">Reference proteome</keyword>
<reference evidence="1 2" key="1">
    <citation type="journal article" date="2021" name="BMC Genomics">
        <title>Datura genome reveals duplications of psychoactive alkaloid biosynthetic genes and high mutation rate following tissue culture.</title>
        <authorList>
            <person name="Rajewski A."/>
            <person name="Carter-House D."/>
            <person name="Stajich J."/>
            <person name="Litt A."/>
        </authorList>
    </citation>
    <scope>NUCLEOTIDE SEQUENCE [LARGE SCALE GENOMIC DNA]</scope>
    <source>
        <strain evidence="1">AR-01</strain>
    </source>
</reference>
<comment type="caution">
    <text evidence="1">The sequence shown here is derived from an EMBL/GenBank/DDBJ whole genome shotgun (WGS) entry which is preliminary data.</text>
</comment>
<sequence>CRFRSWVDLKSLAAPCPVLRYGYTLVMIKTTVQSTAGRSRPKLGMPRRLALFDQPSTSRLIICTKARCALPAQNYINLLQGLMIYSNISP</sequence>
<proteinExistence type="predicted"/>